<evidence type="ECO:0000259" key="1">
    <source>
        <dbReference type="Pfam" id="PF02229"/>
    </source>
</evidence>
<protein>
    <submittedName>
        <fullName evidence="2">Uncharacterized protein conserved in bacteria</fullName>
    </submittedName>
</protein>
<keyword evidence="3" id="KW-1185">Reference proteome</keyword>
<dbReference type="Gene3D" id="2.30.31.70">
    <property type="match status" value="1"/>
</dbReference>
<dbReference type="InterPro" id="IPR017154">
    <property type="entry name" value="PC4-like"/>
</dbReference>
<dbReference type="KEGG" id="mcob:NCTC10184_00386"/>
<name>A0A449BAG3_9BACT</name>
<organism evidence="2 3">
    <name type="scientific">Mycoplasmopsis columbinasalis</name>
    <dbReference type="NCBI Taxonomy" id="114880"/>
    <lineage>
        <taxon>Bacteria</taxon>
        <taxon>Bacillati</taxon>
        <taxon>Mycoplasmatota</taxon>
        <taxon>Mycoplasmoidales</taxon>
        <taxon>Metamycoplasmataceae</taxon>
        <taxon>Mycoplasmopsis</taxon>
    </lineage>
</organism>
<dbReference type="GO" id="GO:0006355">
    <property type="term" value="P:regulation of DNA-templated transcription"/>
    <property type="evidence" value="ECO:0007669"/>
    <property type="project" value="InterPro"/>
</dbReference>
<sequence length="82" mass="9419">MATNRRNEITNTIVKEIGVISETAGGYKKELNLVSWNNSQPKYDIRDWSEDHSRASKGITLTLEELTILKDLIEKELETIQK</sequence>
<proteinExistence type="predicted"/>
<feature type="domain" description="Transcriptional coactivator p15 (PC4) C-terminal" evidence="1">
    <location>
        <begin position="28"/>
        <end position="71"/>
    </location>
</feature>
<dbReference type="Pfam" id="PF02229">
    <property type="entry name" value="PC4"/>
    <property type="match status" value="1"/>
</dbReference>
<reference evidence="2 3" key="1">
    <citation type="submission" date="2019-01" db="EMBL/GenBank/DDBJ databases">
        <authorList>
            <consortium name="Pathogen Informatics"/>
        </authorList>
    </citation>
    <scope>NUCLEOTIDE SEQUENCE [LARGE SCALE GENOMIC DNA]</scope>
    <source>
        <strain evidence="2 3">NCTC10184</strain>
    </source>
</reference>
<dbReference type="PIRSF" id="PIRSF037246">
    <property type="entry name" value="UCP037246"/>
    <property type="match status" value="1"/>
</dbReference>
<dbReference type="GO" id="GO:0003677">
    <property type="term" value="F:DNA binding"/>
    <property type="evidence" value="ECO:0007669"/>
    <property type="project" value="InterPro"/>
</dbReference>
<gene>
    <name evidence="2" type="ORF">NCTC10184_00386</name>
</gene>
<accession>A0A449BAG3</accession>
<dbReference type="AlphaFoldDB" id="A0A449BAG3"/>
<dbReference type="RefSeq" id="WP_129623005.1">
    <property type="nucleotide sequence ID" value="NZ_LR215043.1"/>
</dbReference>
<dbReference type="OrthoDB" id="7067273at2"/>
<evidence type="ECO:0000313" key="3">
    <source>
        <dbReference type="Proteomes" id="UP000290876"/>
    </source>
</evidence>
<dbReference type="EMBL" id="LR215043">
    <property type="protein sequence ID" value="VEU78159.1"/>
    <property type="molecule type" value="Genomic_DNA"/>
</dbReference>
<evidence type="ECO:0000313" key="2">
    <source>
        <dbReference type="EMBL" id="VEU78159.1"/>
    </source>
</evidence>
<dbReference type="Proteomes" id="UP000290876">
    <property type="component" value="Chromosome"/>
</dbReference>
<dbReference type="InterPro" id="IPR003173">
    <property type="entry name" value="PC4_C"/>
</dbReference>